<reference evidence="2" key="2">
    <citation type="journal article" name="Front. Microbiol.">
        <title>Degradative Capacity of Two Strains of Rhodonia placenta: From Phenotype to Genotype.</title>
        <authorList>
            <person name="Kolle M."/>
            <person name="Horta M.A.C."/>
            <person name="Nowrousian M."/>
            <person name="Ohm R.A."/>
            <person name="Benz J.P."/>
            <person name="Pilgard A."/>
        </authorList>
    </citation>
    <scope>NUCLEOTIDE SEQUENCE</scope>
    <source>
        <strain evidence="2">FPRL280</strain>
    </source>
</reference>
<organism evidence="2 3">
    <name type="scientific">Rhodonia placenta</name>
    <dbReference type="NCBI Taxonomy" id="104341"/>
    <lineage>
        <taxon>Eukaryota</taxon>
        <taxon>Fungi</taxon>
        <taxon>Dikarya</taxon>
        <taxon>Basidiomycota</taxon>
        <taxon>Agaricomycotina</taxon>
        <taxon>Agaricomycetes</taxon>
        <taxon>Polyporales</taxon>
        <taxon>Adustoporiaceae</taxon>
        <taxon>Rhodonia</taxon>
    </lineage>
</organism>
<dbReference type="AlphaFoldDB" id="A0A8H7NXU1"/>
<sequence length="33" mass="3484">MAGAARDARSAHRRNLELATSNEGLADVDNVCV</sequence>
<comment type="caution">
    <text evidence="2">The sequence shown here is derived from an EMBL/GenBank/DDBJ whole genome shotgun (WGS) entry which is preliminary data.</text>
</comment>
<evidence type="ECO:0000313" key="2">
    <source>
        <dbReference type="EMBL" id="KAF9809138.1"/>
    </source>
</evidence>
<evidence type="ECO:0000256" key="1">
    <source>
        <dbReference type="SAM" id="MobiDB-lite"/>
    </source>
</evidence>
<dbReference type="Proteomes" id="UP000639403">
    <property type="component" value="Unassembled WGS sequence"/>
</dbReference>
<gene>
    <name evidence="2" type="ORF">IEO21_07539</name>
</gene>
<feature type="region of interest" description="Disordered" evidence="1">
    <location>
        <begin position="1"/>
        <end position="20"/>
    </location>
</feature>
<reference evidence="2" key="1">
    <citation type="submission" date="2020-11" db="EMBL/GenBank/DDBJ databases">
        <authorList>
            <person name="Koelle M."/>
            <person name="Horta M.A.C."/>
            <person name="Nowrousian M."/>
            <person name="Ohm R.A."/>
            <person name="Benz P."/>
            <person name="Pilgard A."/>
        </authorList>
    </citation>
    <scope>NUCLEOTIDE SEQUENCE</scope>
    <source>
        <strain evidence="2">FPRL280</strain>
    </source>
</reference>
<protein>
    <submittedName>
        <fullName evidence="2">Uncharacterized protein</fullName>
    </submittedName>
</protein>
<dbReference type="EMBL" id="JADOXO010000217">
    <property type="protein sequence ID" value="KAF9809138.1"/>
    <property type="molecule type" value="Genomic_DNA"/>
</dbReference>
<name>A0A8H7NXU1_9APHY</name>
<accession>A0A8H7NXU1</accession>
<feature type="compositionally biased region" description="Basic and acidic residues" evidence="1">
    <location>
        <begin position="1"/>
        <end position="16"/>
    </location>
</feature>
<proteinExistence type="predicted"/>
<evidence type="ECO:0000313" key="3">
    <source>
        <dbReference type="Proteomes" id="UP000639403"/>
    </source>
</evidence>